<accession>A0AAN9YNF8</accession>
<evidence type="ECO:0000313" key="1">
    <source>
        <dbReference type="EMBL" id="KAK7750711.1"/>
    </source>
</evidence>
<reference evidence="1 2" key="1">
    <citation type="submission" date="2024-02" db="EMBL/GenBank/DDBJ databases">
        <title>De novo assembly and annotation of 12 fungi associated with fruit tree decline syndrome in Ontario, Canada.</title>
        <authorList>
            <person name="Sulman M."/>
            <person name="Ellouze W."/>
            <person name="Ilyukhin E."/>
        </authorList>
    </citation>
    <scope>NUCLEOTIDE SEQUENCE [LARGE SCALE GENOMIC DNA]</scope>
    <source>
        <strain evidence="1 2">M11/M66-122</strain>
    </source>
</reference>
<dbReference type="Proteomes" id="UP001320420">
    <property type="component" value="Unassembled WGS sequence"/>
</dbReference>
<organism evidence="1 2">
    <name type="scientific">Diatrype stigma</name>
    <dbReference type="NCBI Taxonomy" id="117547"/>
    <lineage>
        <taxon>Eukaryota</taxon>
        <taxon>Fungi</taxon>
        <taxon>Dikarya</taxon>
        <taxon>Ascomycota</taxon>
        <taxon>Pezizomycotina</taxon>
        <taxon>Sordariomycetes</taxon>
        <taxon>Xylariomycetidae</taxon>
        <taxon>Xylariales</taxon>
        <taxon>Diatrypaceae</taxon>
        <taxon>Diatrype</taxon>
    </lineage>
</organism>
<proteinExistence type="predicted"/>
<dbReference type="AlphaFoldDB" id="A0AAN9YNF8"/>
<evidence type="ECO:0000313" key="2">
    <source>
        <dbReference type="Proteomes" id="UP001320420"/>
    </source>
</evidence>
<comment type="caution">
    <text evidence="1">The sequence shown here is derived from an EMBL/GenBank/DDBJ whole genome shotgun (WGS) entry which is preliminary data.</text>
</comment>
<protein>
    <recommendedName>
        <fullName evidence="3">F-box domain-containing protein</fullName>
    </recommendedName>
</protein>
<evidence type="ECO:0008006" key="3">
    <source>
        <dbReference type="Google" id="ProtNLM"/>
    </source>
</evidence>
<gene>
    <name evidence="1" type="ORF">SLS62_007411</name>
</gene>
<keyword evidence="2" id="KW-1185">Reference proteome</keyword>
<dbReference type="EMBL" id="JAKJXP020000060">
    <property type="protein sequence ID" value="KAK7750711.1"/>
    <property type="molecule type" value="Genomic_DNA"/>
</dbReference>
<sequence length="536" mass="61528">MERNAWKHTEYECSVCGLPFRNAGWIVDQRDTPLPPEFDNEDAMAKLAENELWLDQATLLCDPDDEAGQLLPSFAYENLRNYAVQHLESHPSSLPSLPSLQRSSEIEEYKAEHLGGPCFDLCRPDGPNDAVNVHHWDFPTFDGRAYVPIHSACLDMAKRVIKSSSCKYINGMRSLFLALRWRHAVSQRFGATHQEANFMVGPAFWYRPYGSFWEFGDYPEEETGKAQWPGPTLDSEFNLLYTFLSDPIQVEDLTDTLLSNLEPCRRDAVDEEERSFQARLTSLPEDILHIILSHLRSYRELPRRANHALPQHFWKDELTLGGSGLLPWLWDIDLRKVNAKASQPCPGGEDFEWNWELLVRQLSRGVDGGIRLDVPENIDVYASSNDRSGFDYLEDLWACTGYDNDLKYVPRGLHNRRRIWQLLEELMVGDQLPLVGRPNGHSKDVLPMEKCVELPWTREGDLRSSGIWLPSIDSRYAFVRRIGGHISRIVGKCPLQYWQTREFRAQKGEEWDEPVEPASALEVLGVIKKLGYPISV</sequence>
<name>A0AAN9YNF8_9PEZI</name>